<dbReference type="Proteomes" id="UP001558613">
    <property type="component" value="Unassembled WGS sequence"/>
</dbReference>
<organism evidence="1 2">
    <name type="scientific">Cirrhinus molitorella</name>
    <name type="common">mud carp</name>
    <dbReference type="NCBI Taxonomy" id="172907"/>
    <lineage>
        <taxon>Eukaryota</taxon>
        <taxon>Metazoa</taxon>
        <taxon>Chordata</taxon>
        <taxon>Craniata</taxon>
        <taxon>Vertebrata</taxon>
        <taxon>Euteleostomi</taxon>
        <taxon>Actinopterygii</taxon>
        <taxon>Neopterygii</taxon>
        <taxon>Teleostei</taxon>
        <taxon>Ostariophysi</taxon>
        <taxon>Cypriniformes</taxon>
        <taxon>Cyprinidae</taxon>
        <taxon>Labeoninae</taxon>
        <taxon>Labeonini</taxon>
        <taxon>Cirrhinus</taxon>
    </lineage>
</organism>
<name>A0ABR3LHN0_9TELE</name>
<accession>A0ABR3LHN0</accession>
<sequence>MEDLPPHITIAPALYLSSQNPHSLQEQLAKSHYRLLWAVCDEAAALSLSRYPKEQLPGGITCPSPVQVISPAPGPCQQNRRSARGKLALTSFMRKREF</sequence>
<evidence type="ECO:0000313" key="1">
    <source>
        <dbReference type="EMBL" id="KAL1252381.1"/>
    </source>
</evidence>
<evidence type="ECO:0000313" key="2">
    <source>
        <dbReference type="Proteomes" id="UP001558613"/>
    </source>
</evidence>
<proteinExistence type="predicted"/>
<protein>
    <submittedName>
        <fullName evidence="1">Uncharacterized protein</fullName>
    </submittedName>
</protein>
<gene>
    <name evidence="1" type="ORF">QQF64_017074</name>
</gene>
<keyword evidence="2" id="KW-1185">Reference proteome</keyword>
<reference evidence="1 2" key="1">
    <citation type="submission" date="2023-09" db="EMBL/GenBank/DDBJ databases">
        <authorList>
            <person name="Wang M."/>
        </authorList>
    </citation>
    <scope>NUCLEOTIDE SEQUENCE [LARGE SCALE GENOMIC DNA]</scope>
    <source>
        <strain evidence="1">GT-2023</strain>
        <tissue evidence="1">Liver</tissue>
    </source>
</reference>
<comment type="caution">
    <text evidence="1">The sequence shown here is derived from an EMBL/GenBank/DDBJ whole genome shotgun (WGS) entry which is preliminary data.</text>
</comment>
<dbReference type="EMBL" id="JAYMGO010000021">
    <property type="protein sequence ID" value="KAL1252381.1"/>
    <property type="molecule type" value="Genomic_DNA"/>
</dbReference>